<sequence length="237" mass="25860">MRGVIDAHSHPFSNEGFGGGLFCGATFSTAGIADALKDCPTHYPDGRGALLENVTKGADPFAPHDPVGYPTFADWPAHNSLTHQQMYDQWVERAWRGGQRVLVADLVSNSAFCMLFSQKYACDDMSNVRRQAQTAYDLQAYVDQLAGGTGQPRGRPCRDRQLDAMVALRQLRARQRPARGRGRLGGRARGATASGGASISAPRGRWAVSPSTGKRHTQRPIASRRRSTDRRGAQRLP</sequence>
<dbReference type="EMBL" id="BAAAPN010000034">
    <property type="protein sequence ID" value="GAA1755185.1"/>
    <property type="molecule type" value="Genomic_DNA"/>
</dbReference>
<feature type="compositionally biased region" description="Basic residues" evidence="1">
    <location>
        <begin position="213"/>
        <end position="228"/>
    </location>
</feature>
<evidence type="ECO:0000256" key="1">
    <source>
        <dbReference type="SAM" id="MobiDB-lite"/>
    </source>
</evidence>
<proteinExistence type="predicted"/>
<evidence type="ECO:0000313" key="2">
    <source>
        <dbReference type="EMBL" id="GAA1755185.1"/>
    </source>
</evidence>
<gene>
    <name evidence="2" type="ORF">GCM10009810_13740</name>
</gene>
<keyword evidence="3" id="KW-1185">Reference proteome</keyword>
<dbReference type="Proteomes" id="UP001501475">
    <property type="component" value="Unassembled WGS sequence"/>
</dbReference>
<organism evidence="2 3">
    <name type="scientific">Nostocoides vanveenii</name>
    <dbReference type="NCBI Taxonomy" id="330835"/>
    <lineage>
        <taxon>Bacteria</taxon>
        <taxon>Bacillati</taxon>
        <taxon>Actinomycetota</taxon>
        <taxon>Actinomycetes</taxon>
        <taxon>Micrococcales</taxon>
        <taxon>Intrasporangiaceae</taxon>
        <taxon>Nostocoides</taxon>
    </lineage>
</organism>
<accession>A0ABN2KG03</accession>
<reference evidence="2 3" key="1">
    <citation type="journal article" date="2019" name="Int. J. Syst. Evol. Microbiol.">
        <title>The Global Catalogue of Microorganisms (GCM) 10K type strain sequencing project: providing services to taxonomists for standard genome sequencing and annotation.</title>
        <authorList>
            <consortium name="The Broad Institute Genomics Platform"/>
            <consortium name="The Broad Institute Genome Sequencing Center for Infectious Disease"/>
            <person name="Wu L."/>
            <person name="Ma J."/>
        </authorList>
    </citation>
    <scope>NUCLEOTIDE SEQUENCE [LARGE SCALE GENOMIC DNA]</scope>
    <source>
        <strain evidence="2 3">JCM 15591</strain>
    </source>
</reference>
<feature type="region of interest" description="Disordered" evidence="1">
    <location>
        <begin position="171"/>
        <end position="237"/>
    </location>
</feature>
<comment type="caution">
    <text evidence="2">The sequence shown here is derived from an EMBL/GenBank/DDBJ whole genome shotgun (WGS) entry which is preliminary data.</text>
</comment>
<evidence type="ECO:0008006" key="4">
    <source>
        <dbReference type="Google" id="ProtNLM"/>
    </source>
</evidence>
<protein>
    <recommendedName>
        <fullName evidence="4">Amidohydrolase</fullName>
    </recommendedName>
</protein>
<feature type="compositionally biased region" description="Basic residues" evidence="1">
    <location>
        <begin position="171"/>
        <end position="186"/>
    </location>
</feature>
<evidence type="ECO:0000313" key="3">
    <source>
        <dbReference type="Proteomes" id="UP001501475"/>
    </source>
</evidence>
<name>A0ABN2KG03_9MICO</name>